<evidence type="ECO:0000256" key="2">
    <source>
        <dbReference type="ARBA" id="ARBA00022786"/>
    </source>
</evidence>
<keyword evidence="1" id="KW-0677">Repeat</keyword>
<reference evidence="4" key="1">
    <citation type="submission" date="2021-02" db="EMBL/GenBank/DDBJ databases">
        <authorList>
            <person name="Nowell W R."/>
        </authorList>
    </citation>
    <scope>NUCLEOTIDE SEQUENCE</scope>
    <source>
        <strain evidence="4">Ploen Becks lab</strain>
    </source>
</reference>
<comment type="caution">
    <text evidence="4">The sequence shown here is derived from an EMBL/GenBank/DDBJ whole genome shotgun (WGS) entry which is preliminary data.</text>
</comment>
<evidence type="ECO:0008006" key="6">
    <source>
        <dbReference type="Google" id="ProtNLM"/>
    </source>
</evidence>
<evidence type="ECO:0000256" key="3">
    <source>
        <dbReference type="SAM" id="MobiDB-lite"/>
    </source>
</evidence>
<feature type="region of interest" description="Disordered" evidence="3">
    <location>
        <begin position="312"/>
        <end position="341"/>
    </location>
</feature>
<dbReference type="Proteomes" id="UP000663879">
    <property type="component" value="Unassembled WGS sequence"/>
</dbReference>
<dbReference type="InterPro" id="IPR011989">
    <property type="entry name" value="ARM-like"/>
</dbReference>
<dbReference type="GO" id="GO:0010265">
    <property type="term" value="P:SCF complex assembly"/>
    <property type="evidence" value="ECO:0007669"/>
    <property type="project" value="InterPro"/>
</dbReference>
<dbReference type="OrthoDB" id="6260732at2759"/>
<dbReference type="Pfam" id="PF25782">
    <property type="entry name" value="TPR_CAND1"/>
    <property type="match status" value="1"/>
</dbReference>
<dbReference type="AlphaFoldDB" id="A0A813TES6"/>
<dbReference type="Pfam" id="PF25801">
    <property type="entry name" value="HEAT_GCN1_C_2"/>
    <property type="match status" value="1"/>
</dbReference>
<dbReference type="SUPFAM" id="SSF48371">
    <property type="entry name" value="ARM repeat"/>
    <property type="match status" value="1"/>
</dbReference>
<name>A0A813TES6_9BILA</name>
<proteinExistence type="predicted"/>
<organism evidence="4 5">
    <name type="scientific">Brachionus calyciflorus</name>
    <dbReference type="NCBI Taxonomy" id="104777"/>
    <lineage>
        <taxon>Eukaryota</taxon>
        <taxon>Metazoa</taxon>
        <taxon>Spiralia</taxon>
        <taxon>Gnathifera</taxon>
        <taxon>Rotifera</taxon>
        <taxon>Eurotatoria</taxon>
        <taxon>Monogononta</taxon>
        <taxon>Pseudotrocha</taxon>
        <taxon>Ploima</taxon>
        <taxon>Brachionidae</taxon>
        <taxon>Brachionus</taxon>
    </lineage>
</organism>
<accession>A0A813TES6</accession>
<gene>
    <name evidence="4" type="ORF">OXX778_LOCUS6824</name>
</gene>
<dbReference type="EMBL" id="CAJNOC010000832">
    <property type="protein sequence ID" value="CAF0808057.1"/>
    <property type="molecule type" value="Genomic_DNA"/>
</dbReference>
<dbReference type="InterPro" id="IPR039852">
    <property type="entry name" value="CAND1/CAND2"/>
</dbReference>
<dbReference type="PANTHER" id="PTHR12696">
    <property type="entry name" value="TIP120"/>
    <property type="match status" value="1"/>
</dbReference>
<protein>
    <recommendedName>
        <fullName evidence="6">Cullin-associated NEDD8-dissociated protein 1</fullName>
    </recommendedName>
</protein>
<sequence>MANQYQISNLPTLLEKMTSVDKDFRFMATNDLMTELQNDSIKLDDDSERKIVKTLLKLLEDKNGEVQNLAVKCLGPLVSKVKEFQVETIVESLCSNMLSDKEQLKDISSIGLKTVINQLPHVSSQISSSIVKKITSRLLNTIQKEDLSVQLETLDILTDILNHFGNSLVSFHVQILSCLKTQLNSQRLAVRKRAILAIGYLVASCNSVLFAELLEVLLNELNKKQANSLTKTYIQCLSSISRTAGHRIGENLDRIIPLVIFYCNSKDEELVEYSLQAFESFVRRCPKEISHYIKQITDMCLKYISYDPNYNYDDDEEMNDDEDGGFENDDEDDQEEYSDDDDVSWRIRRAAAKCLDAIISTRHELLYVFYNEVSPVLINRFKEREETVKGDIFNVYITILQQTRPLVQKSKQFQDINQIETEEKSVQLLKSQINSIVKAIQKLLKNKNAKTRQGCFALLTQLVNVYPGALSNHLNVVISGVNFSLNDKLSTSNMKIDTLNFLNNLILTHDEKLFHPYLDLILKPVLNCIQDSFYKIASDALLVSQHLAKILRSALNSNKSCMNYVNEFYASTLARLKQTDIDQEVKERAIVCMAQIICNLGELISNDLNLCWPILVERLKNEITRLTAVKAINTIAESQTKVNLQVIFPDALPLLASFLRKNYRTLKLSSINALLSVYKYYGQYISIEELSNVVIVELPTLLSENDLHISYVALKLATLICQNHGPALVSKNILKQVLLLIQSPLLQGLALESTIEFFTAIVNHKQPGLQYKDVVLVNFYLIPNS</sequence>
<evidence type="ECO:0000256" key="1">
    <source>
        <dbReference type="ARBA" id="ARBA00022737"/>
    </source>
</evidence>
<dbReference type="Gene3D" id="1.25.10.10">
    <property type="entry name" value="Leucine-rich Repeat Variant"/>
    <property type="match status" value="1"/>
</dbReference>
<keyword evidence="5" id="KW-1185">Reference proteome</keyword>
<evidence type="ECO:0000313" key="5">
    <source>
        <dbReference type="Proteomes" id="UP000663879"/>
    </source>
</evidence>
<keyword evidence="2" id="KW-0833">Ubl conjugation pathway</keyword>
<evidence type="ECO:0000313" key="4">
    <source>
        <dbReference type="EMBL" id="CAF0808057.1"/>
    </source>
</evidence>
<dbReference type="InterPro" id="IPR016024">
    <property type="entry name" value="ARM-type_fold"/>
</dbReference>